<evidence type="ECO:0000313" key="3">
    <source>
        <dbReference type="Proteomes" id="UP001345963"/>
    </source>
</evidence>
<protein>
    <submittedName>
        <fullName evidence="2">Uncharacterized protein</fullName>
    </submittedName>
</protein>
<comment type="caution">
    <text evidence="2">The sequence shown here is derived from an EMBL/GenBank/DDBJ whole genome shotgun (WGS) entry which is preliminary data.</text>
</comment>
<sequence>MNEKGKECMCMCVCVCVNEMSGRRALKLPLSTLSLELLIPHASGLFLLLKNPSSQCEPPFTPKPDCHSISSSASLYVFVSPCFPSCSSQSLCLCLSGGGRGAAHCCTGENGDRLRGGEEKENKTEGRTKEGG</sequence>
<feature type="region of interest" description="Disordered" evidence="1">
    <location>
        <begin position="108"/>
        <end position="132"/>
    </location>
</feature>
<reference evidence="2 3" key="1">
    <citation type="submission" date="2021-07" db="EMBL/GenBank/DDBJ databases">
        <authorList>
            <person name="Palmer J.M."/>
        </authorList>
    </citation>
    <scope>NUCLEOTIDE SEQUENCE [LARGE SCALE GENOMIC DNA]</scope>
    <source>
        <strain evidence="2 3">AT_MEX2019</strain>
        <tissue evidence="2">Muscle</tissue>
    </source>
</reference>
<evidence type="ECO:0000256" key="1">
    <source>
        <dbReference type="SAM" id="MobiDB-lite"/>
    </source>
</evidence>
<evidence type="ECO:0000313" key="2">
    <source>
        <dbReference type="EMBL" id="MED6231421.1"/>
    </source>
</evidence>
<accession>A0ABU7A0Q5</accession>
<name>A0ABU7A0Q5_9TELE</name>
<dbReference type="Proteomes" id="UP001345963">
    <property type="component" value="Unassembled WGS sequence"/>
</dbReference>
<keyword evidence="3" id="KW-1185">Reference proteome</keyword>
<dbReference type="EMBL" id="JAHUTI010000014">
    <property type="protein sequence ID" value="MED6231421.1"/>
    <property type="molecule type" value="Genomic_DNA"/>
</dbReference>
<feature type="compositionally biased region" description="Basic and acidic residues" evidence="1">
    <location>
        <begin position="110"/>
        <end position="132"/>
    </location>
</feature>
<organism evidence="2 3">
    <name type="scientific">Ataeniobius toweri</name>
    <dbReference type="NCBI Taxonomy" id="208326"/>
    <lineage>
        <taxon>Eukaryota</taxon>
        <taxon>Metazoa</taxon>
        <taxon>Chordata</taxon>
        <taxon>Craniata</taxon>
        <taxon>Vertebrata</taxon>
        <taxon>Euteleostomi</taxon>
        <taxon>Actinopterygii</taxon>
        <taxon>Neopterygii</taxon>
        <taxon>Teleostei</taxon>
        <taxon>Neoteleostei</taxon>
        <taxon>Acanthomorphata</taxon>
        <taxon>Ovalentaria</taxon>
        <taxon>Atherinomorphae</taxon>
        <taxon>Cyprinodontiformes</taxon>
        <taxon>Goodeidae</taxon>
        <taxon>Ataeniobius</taxon>
    </lineage>
</organism>
<gene>
    <name evidence="2" type="ORF">ATANTOWER_002973</name>
</gene>
<proteinExistence type="predicted"/>